<dbReference type="PANTHER" id="PTHR30273">
    <property type="entry name" value="PERIPLASMIC SIGNAL SENSOR AND SIGMA FACTOR ACTIVATOR FECR-RELATED"/>
    <property type="match status" value="1"/>
</dbReference>
<dbReference type="RefSeq" id="WP_377323232.1">
    <property type="nucleotide sequence ID" value="NZ_JBHSNG010000001.1"/>
</dbReference>
<reference evidence="4" key="1">
    <citation type="journal article" date="2019" name="Int. J. Syst. Evol. Microbiol.">
        <title>The Global Catalogue of Microorganisms (GCM) 10K type strain sequencing project: providing services to taxonomists for standard genome sequencing and annotation.</title>
        <authorList>
            <consortium name="The Broad Institute Genomics Platform"/>
            <consortium name="The Broad Institute Genome Sequencing Center for Infectious Disease"/>
            <person name="Wu L."/>
            <person name="Ma J."/>
        </authorList>
    </citation>
    <scope>NUCLEOTIDE SEQUENCE [LARGE SCALE GENOMIC DNA]</scope>
    <source>
        <strain evidence="4">CGMCC 1.13587</strain>
    </source>
</reference>
<gene>
    <name evidence="3" type="ORF">ACFPPB_00270</name>
</gene>
<dbReference type="PANTHER" id="PTHR30273:SF2">
    <property type="entry name" value="PROTEIN FECR"/>
    <property type="match status" value="1"/>
</dbReference>
<accession>A0ABW0SRB4</accession>
<sequence length="327" mass="35248">MDEKILRAAADWWTRLRDPDGAGATMEQWLEWTGEDERHLEAFERVTELGNRLGTLDEATRRQFARDFARPADVPRRWLPLAAAASAVLALAGGYLAWSGLGVDTAPQTYVSAVAQNRNITLPDGSTVALGGASTLAMRFSHGERRVELAGGEAFFQVVHNPQRPFVVAAGNVSIRDVGTAFDVRRTGQRVTIAVTQGRVQIADHDAAPGSHAAGKGSLEAVAGQLVSYDPSTSAMSIGSITPEQATAWRSDRLEFIDEPLGVVIANVNRYSTRPVRIADAGLETLTYTGTIKTGAIDSWLGALPQVFPLRVSEDAHQVTLAKPEHK</sequence>
<keyword evidence="4" id="KW-1185">Reference proteome</keyword>
<feature type="domain" description="FecR N-terminal" evidence="2">
    <location>
        <begin position="7"/>
        <end position="48"/>
    </location>
</feature>
<dbReference type="Pfam" id="PF04773">
    <property type="entry name" value="FecR"/>
    <property type="match status" value="1"/>
</dbReference>
<dbReference type="Pfam" id="PF16220">
    <property type="entry name" value="DUF4880"/>
    <property type="match status" value="1"/>
</dbReference>
<evidence type="ECO:0000259" key="2">
    <source>
        <dbReference type="Pfam" id="PF16220"/>
    </source>
</evidence>
<dbReference type="Gene3D" id="2.60.120.1440">
    <property type="match status" value="1"/>
</dbReference>
<dbReference type="InterPro" id="IPR012373">
    <property type="entry name" value="Ferrdict_sens_TM"/>
</dbReference>
<dbReference type="EMBL" id="JBHSNG010000001">
    <property type="protein sequence ID" value="MFC5579551.1"/>
    <property type="molecule type" value="Genomic_DNA"/>
</dbReference>
<dbReference type="InterPro" id="IPR006860">
    <property type="entry name" value="FecR"/>
</dbReference>
<dbReference type="Gene3D" id="3.55.50.30">
    <property type="match status" value="1"/>
</dbReference>
<organism evidence="3 4">
    <name type="scientific">Rhodanobacter terrae</name>
    <dbReference type="NCBI Taxonomy" id="418647"/>
    <lineage>
        <taxon>Bacteria</taxon>
        <taxon>Pseudomonadati</taxon>
        <taxon>Pseudomonadota</taxon>
        <taxon>Gammaproteobacteria</taxon>
        <taxon>Lysobacterales</taxon>
        <taxon>Rhodanobacteraceae</taxon>
        <taxon>Rhodanobacter</taxon>
    </lineage>
</organism>
<evidence type="ECO:0000313" key="4">
    <source>
        <dbReference type="Proteomes" id="UP001596111"/>
    </source>
</evidence>
<proteinExistence type="predicted"/>
<name>A0ABW0SRB4_9GAMM</name>
<evidence type="ECO:0000313" key="3">
    <source>
        <dbReference type="EMBL" id="MFC5579551.1"/>
    </source>
</evidence>
<dbReference type="PIRSF" id="PIRSF018266">
    <property type="entry name" value="FecR"/>
    <property type="match status" value="1"/>
</dbReference>
<dbReference type="InterPro" id="IPR032623">
    <property type="entry name" value="FecR_N"/>
</dbReference>
<protein>
    <submittedName>
        <fullName evidence="3">FecR family protein</fullName>
    </submittedName>
</protein>
<dbReference type="Proteomes" id="UP001596111">
    <property type="component" value="Unassembled WGS sequence"/>
</dbReference>
<comment type="caution">
    <text evidence="3">The sequence shown here is derived from an EMBL/GenBank/DDBJ whole genome shotgun (WGS) entry which is preliminary data.</text>
</comment>
<evidence type="ECO:0000259" key="1">
    <source>
        <dbReference type="Pfam" id="PF04773"/>
    </source>
</evidence>
<feature type="domain" description="FecR protein" evidence="1">
    <location>
        <begin position="109"/>
        <end position="201"/>
    </location>
</feature>